<dbReference type="GO" id="GO:0070042">
    <property type="term" value="F:rRNA (uridine-N3-)-methyltransferase activity"/>
    <property type="evidence" value="ECO:0007669"/>
    <property type="project" value="TreeGrafter"/>
</dbReference>
<dbReference type="InterPro" id="IPR029026">
    <property type="entry name" value="tRNA_m1G_MTases_N"/>
</dbReference>
<dbReference type="InterPro" id="IPR046887">
    <property type="entry name" value="RsmE_PUA-like"/>
</dbReference>
<name>A0A7W8TSH3_9MICC</name>
<protein>
    <recommendedName>
        <fullName evidence="4 12">Ribosomal RNA small subunit methyltransferase E</fullName>
        <ecNumber evidence="3 12">2.1.1.193</ecNumber>
    </recommendedName>
</protein>
<gene>
    <name evidence="15" type="ORF">HD598_000630</name>
</gene>
<accession>A0A7W8TSH3</accession>
<dbReference type="EC" id="2.1.1.193" evidence="3 12"/>
<dbReference type="Gene3D" id="3.40.1280.10">
    <property type="match status" value="1"/>
</dbReference>
<comment type="function">
    <text evidence="10 12">Specifically methylates the N3 position of the uracil ring of uridine 1498 (m3U1498) in 16S rRNA. Acts on the fully assembled 30S ribosomal subunit.</text>
</comment>
<comment type="caution">
    <text evidence="15">The sequence shown here is derived from an EMBL/GenBank/DDBJ whole genome shotgun (WGS) entry which is preliminary data.</text>
</comment>
<dbReference type="InterPro" id="IPR029028">
    <property type="entry name" value="Alpha/beta_knot_MTases"/>
</dbReference>
<keyword evidence="8 12" id="KW-0808">Transferase</keyword>
<dbReference type="Gene3D" id="2.40.240.20">
    <property type="entry name" value="Hypothetical PUA domain-like, domain 1"/>
    <property type="match status" value="1"/>
</dbReference>
<evidence type="ECO:0000256" key="10">
    <source>
        <dbReference type="ARBA" id="ARBA00025699"/>
    </source>
</evidence>
<keyword evidence="6 12" id="KW-0698">rRNA processing</keyword>
<dbReference type="SUPFAM" id="SSF88697">
    <property type="entry name" value="PUA domain-like"/>
    <property type="match status" value="1"/>
</dbReference>
<dbReference type="NCBIfam" id="NF008693">
    <property type="entry name" value="PRK11713.2-3"/>
    <property type="match status" value="1"/>
</dbReference>
<evidence type="ECO:0000256" key="2">
    <source>
        <dbReference type="ARBA" id="ARBA00005528"/>
    </source>
</evidence>
<keyword evidence="5 12" id="KW-0963">Cytoplasm</keyword>
<dbReference type="EMBL" id="JACHDR010000001">
    <property type="protein sequence ID" value="MBB5511943.1"/>
    <property type="molecule type" value="Genomic_DNA"/>
</dbReference>
<dbReference type="CDD" id="cd18084">
    <property type="entry name" value="RsmE-like"/>
    <property type="match status" value="1"/>
</dbReference>
<evidence type="ECO:0000256" key="9">
    <source>
        <dbReference type="ARBA" id="ARBA00022691"/>
    </source>
</evidence>
<evidence type="ECO:0000256" key="7">
    <source>
        <dbReference type="ARBA" id="ARBA00022603"/>
    </source>
</evidence>
<dbReference type="Pfam" id="PF04452">
    <property type="entry name" value="Methyltrans_RNA"/>
    <property type="match status" value="1"/>
</dbReference>
<dbReference type="Proteomes" id="UP000580797">
    <property type="component" value="Unassembled WGS sequence"/>
</dbReference>
<dbReference type="PANTHER" id="PTHR30027">
    <property type="entry name" value="RIBOSOMAL RNA SMALL SUBUNIT METHYLTRANSFERASE E"/>
    <property type="match status" value="1"/>
</dbReference>
<feature type="domain" description="Ribosomal RNA small subunit methyltransferase E PUA-like" evidence="14">
    <location>
        <begin position="23"/>
        <end position="68"/>
    </location>
</feature>
<sequence>MSNQAFWYGSSLAAVVAGDELELGGPEGHHASNVKRIAVGEQVDLVDGEGHRAVTEVTATSKSGLSLKALQLHTEAAPRFPVTLVQALAKGDRDLQAVESAVELDVSHVVPWQSERSIVKWPADRAAKALAKWESLILSATKQSRRSFRPSVETAITSTQLKRRIGEWTADGSLVVILHEAENNALAHVVSAYLNQRTAQGGLEDASGAVVLIVGPEGGISPQEIEKFTQAGAVPALLGRNVLRSSSAGPAAMVLVRHLTGEL</sequence>
<dbReference type="GO" id="GO:0005737">
    <property type="term" value="C:cytoplasm"/>
    <property type="evidence" value="ECO:0007669"/>
    <property type="project" value="UniProtKB-SubCell"/>
</dbReference>
<organism evidence="15 16">
    <name type="scientific">Neomicrococcus aestuarii</name>
    <dbReference type="NCBI Taxonomy" id="556325"/>
    <lineage>
        <taxon>Bacteria</taxon>
        <taxon>Bacillati</taxon>
        <taxon>Actinomycetota</taxon>
        <taxon>Actinomycetes</taxon>
        <taxon>Micrococcales</taxon>
        <taxon>Micrococcaceae</taxon>
        <taxon>Neomicrococcus</taxon>
    </lineage>
</organism>
<keyword evidence="9 12" id="KW-0949">S-adenosyl-L-methionine</keyword>
<dbReference type="AlphaFoldDB" id="A0A7W8TSH3"/>
<comment type="similarity">
    <text evidence="2 12">Belongs to the RNA methyltransferase RsmE family.</text>
</comment>
<proteinExistence type="inferred from homology"/>
<dbReference type="InterPro" id="IPR006700">
    <property type="entry name" value="RsmE"/>
</dbReference>
<evidence type="ECO:0000256" key="1">
    <source>
        <dbReference type="ARBA" id="ARBA00004496"/>
    </source>
</evidence>
<dbReference type="InterPro" id="IPR015947">
    <property type="entry name" value="PUA-like_sf"/>
</dbReference>
<evidence type="ECO:0000256" key="11">
    <source>
        <dbReference type="ARBA" id="ARBA00047944"/>
    </source>
</evidence>
<evidence type="ECO:0000256" key="3">
    <source>
        <dbReference type="ARBA" id="ARBA00012328"/>
    </source>
</evidence>
<dbReference type="PANTHER" id="PTHR30027:SF3">
    <property type="entry name" value="16S RRNA (URACIL(1498)-N(3))-METHYLTRANSFERASE"/>
    <property type="match status" value="1"/>
</dbReference>
<dbReference type="SUPFAM" id="SSF75217">
    <property type="entry name" value="alpha/beta knot"/>
    <property type="match status" value="1"/>
</dbReference>
<dbReference type="GO" id="GO:0070475">
    <property type="term" value="P:rRNA base methylation"/>
    <property type="evidence" value="ECO:0007669"/>
    <property type="project" value="TreeGrafter"/>
</dbReference>
<evidence type="ECO:0000259" key="13">
    <source>
        <dbReference type="Pfam" id="PF04452"/>
    </source>
</evidence>
<evidence type="ECO:0000256" key="6">
    <source>
        <dbReference type="ARBA" id="ARBA00022552"/>
    </source>
</evidence>
<reference evidence="15 16" key="1">
    <citation type="submission" date="2020-08" db="EMBL/GenBank/DDBJ databases">
        <title>Sequencing the genomes of 1000 actinobacteria strains.</title>
        <authorList>
            <person name="Klenk H.-P."/>
        </authorList>
    </citation>
    <scope>NUCLEOTIDE SEQUENCE [LARGE SCALE GENOMIC DNA]</scope>
    <source>
        <strain evidence="15 16">DSM 105783</strain>
    </source>
</reference>
<dbReference type="RefSeq" id="WP_183663747.1">
    <property type="nucleotide sequence ID" value="NZ_BAAARH010000003.1"/>
</dbReference>
<evidence type="ECO:0000256" key="4">
    <source>
        <dbReference type="ARBA" id="ARBA00013673"/>
    </source>
</evidence>
<dbReference type="InterPro" id="IPR046886">
    <property type="entry name" value="RsmE_MTase_dom"/>
</dbReference>
<comment type="subcellular location">
    <subcellularLocation>
        <location evidence="1 12">Cytoplasm</location>
    </subcellularLocation>
</comment>
<evidence type="ECO:0000313" key="16">
    <source>
        <dbReference type="Proteomes" id="UP000580797"/>
    </source>
</evidence>
<evidence type="ECO:0000256" key="8">
    <source>
        <dbReference type="ARBA" id="ARBA00022679"/>
    </source>
</evidence>
<evidence type="ECO:0000313" key="15">
    <source>
        <dbReference type="EMBL" id="MBB5511943.1"/>
    </source>
</evidence>
<keyword evidence="7 12" id="KW-0489">Methyltransferase</keyword>
<evidence type="ECO:0000259" key="14">
    <source>
        <dbReference type="Pfam" id="PF20260"/>
    </source>
</evidence>
<dbReference type="NCBIfam" id="TIGR00046">
    <property type="entry name" value="RsmE family RNA methyltransferase"/>
    <property type="match status" value="1"/>
</dbReference>
<dbReference type="Pfam" id="PF20260">
    <property type="entry name" value="PUA_4"/>
    <property type="match status" value="1"/>
</dbReference>
<evidence type="ECO:0000256" key="12">
    <source>
        <dbReference type="PIRNR" id="PIRNR015601"/>
    </source>
</evidence>
<feature type="domain" description="Ribosomal RNA small subunit methyltransferase E methyltransferase" evidence="13">
    <location>
        <begin position="80"/>
        <end position="255"/>
    </location>
</feature>
<comment type="catalytic activity">
    <reaction evidence="11 12">
        <text>uridine(1498) in 16S rRNA + S-adenosyl-L-methionine = N(3)-methyluridine(1498) in 16S rRNA + S-adenosyl-L-homocysteine + H(+)</text>
        <dbReference type="Rhea" id="RHEA:42920"/>
        <dbReference type="Rhea" id="RHEA-COMP:10283"/>
        <dbReference type="Rhea" id="RHEA-COMP:10284"/>
        <dbReference type="ChEBI" id="CHEBI:15378"/>
        <dbReference type="ChEBI" id="CHEBI:57856"/>
        <dbReference type="ChEBI" id="CHEBI:59789"/>
        <dbReference type="ChEBI" id="CHEBI:65315"/>
        <dbReference type="ChEBI" id="CHEBI:74502"/>
        <dbReference type="EC" id="2.1.1.193"/>
    </reaction>
</comment>
<evidence type="ECO:0000256" key="5">
    <source>
        <dbReference type="ARBA" id="ARBA00022490"/>
    </source>
</evidence>
<dbReference type="PIRSF" id="PIRSF015601">
    <property type="entry name" value="MTase_slr0722"/>
    <property type="match status" value="1"/>
</dbReference>